<evidence type="ECO:0000256" key="3">
    <source>
        <dbReference type="SAM" id="SignalP"/>
    </source>
</evidence>
<accession>A0A7J6N9C5</accession>
<comment type="caution">
    <text evidence="4">The sequence shown here is derived from an EMBL/GenBank/DDBJ whole genome shotgun (WGS) entry which is preliminary data.</text>
</comment>
<reference evidence="4 5" key="1">
    <citation type="submission" date="2020-04" db="EMBL/GenBank/DDBJ databases">
        <title>Perkinsus olseni comparative genomics.</title>
        <authorList>
            <person name="Bogema D.R."/>
        </authorList>
    </citation>
    <scope>NUCLEOTIDE SEQUENCE [LARGE SCALE GENOMIC DNA]</scope>
    <source>
        <strain evidence="4">00978-12</strain>
    </source>
</reference>
<keyword evidence="3" id="KW-0732">Signal</keyword>
<evidence type="ECO:0000256" key="2">
    <source>
        <dbReference type="SAM" id="MobiDB-lite"/>
    </source>
</evidence>
<name>A0A7J6N9C5_PEROL</name>
<sequence length="333" mass="37678">MVNLAYWALPWMTIVTGGVTVQAASKGSGGRRRPSRDPVHQAECASLDRTDTLTEQIAKLTNGLTKLTEKVSKMSEKFSKLSDRVVSLTEQVSVLHDERKQSVGAGAEPLPGEKAKLSHNMPERQSSTRQTKSRAQHDTSSARMSELYDENKRLSEEVNKLNSRMSGLLSFNEQVKTEPGRCTVRRLDSFISVSNDMSRHRVFWEMYEPPSGSSEWERKMTSFESLLHHNGSMTVTFVDSNSNTKVQFEGESEEILRRMGGLYPIGHLLERIYDALEYCMYTLTCSQLIETIEQTPPKGYKPGRGWMKRFISDNFERVASLAWKHGKVQSASK</sequence>
<protein>
    <submittedName>
        <fullName evidence="4">Uncharacterized protein</fullName>
    </submittedName>
</protein>
<feature type="region of interest" description="Disordered" evidence="2">
    <location>
        <begin position="97"/>
        <end position="146"/>
    </location>
</feature>
<feature type="signal peptide" evidence="3">
    <location>
        <begin position="1"/>
        <end position="23"/>
    </location>
</feature>
<gene>
    <name evidence="4" type="ORF">FOZ60_014962</name>
</gene>
<keyword evidence="1" id="KW-0175">Coiled coil</keyword>
<feature type="coiled-coil region" evidence="1">
    <location>
        <begin position="57"/>
        <end position="84"/>
    </location>
</feature>
<dbReference type="AlphaFoldDB" id="A0A7J6N9C5"/>
<evidence type="ECO:0000313" key="5">
    <source>
        <dbReference type="Proteomes" id="UP000541610"/>
    </source>
</evidence>
<dbReference type="EMBL" id="JABANP010000726">
    <property type="protein sequence ID" value="KAF4679501.1"/>
    <property type="molecule type" value="Genomic_DNA"/>
</dbReference>
<evidence type="ECO:0000256" key="1">
    <source>
        <dbReference type="SAM" id="Coils"/>
    </source>
</evidence>
<feature type="chain" id="PRO_5029811799" evidence="3">
    <location>
        <begin position="24"/>
        <end position="333"/>
    </location>
</feature>
<evidence type="ECO:0000313" key="4">
    <source>
        <dbReference type="EMBL" id="KAF4679501.1"/>
    </source>
</evidence>
<dbReference type="Proteomes" id="UP000541610">
    <property type="component" value="Unassembled WGS sequence"/>
</dbReference>
<organism evidence="4 5">
    <name type="scientific">Perkinsus olseni</name>
    <name type="common">Perkinsus atlanticus</name>
    <dbReference type="NCBI Taxonomy" id="32597"/>
    <lineage>
        <taxon>Eukaryota</taxon>
        <taxon>Sar</taxon>
        <taxon>Alveolata</taxon>
        <taxon>Perkinsozoa</taxon>
        <taxon>Perkinsea</taxon>
        <taxon>Perkinsida</taxon>
        <taxon>Perkinsidae</taxon>
        <taxon>Perkinsus</taxon>
    </lineage>
</organism>
<proteinExistence type="predicted"/>